<dbReference type="Proteomes" id="UP000696280">
    <property type="component" value="Unassembled WGS sequence"/>
</dbReference>
<protein>
    <recommendedName>
        <fullName evidence="2">RING-type domain-containing protein</fullName>
    </recommendedName>
</protein>
<gene>
    <name evidence="3" type="ORF">HYFRA_00012175</name>
</gene>
<keyword evidence="4" id="KW-1185">Reference proteome</keyword>
<accession>A0A9N9PX68</accession>
<dbReference type="PROSITE" id="PS50089">
    <property type="entry name" value="ZF_RING_2"/>
    <property type="match status" value="1"/>
</dbReference>
<dbReference type="CDD" id="cd16448">
    <property type="entry name" value="RING-H2"/>
    <property type="match status" value="1"/>
</dbReference>
<evidence type="ECO:0000259" key="2">
    <source>
        <dbReference type="PROSITE" id="PS50089"/>
    </source>
</evidence>
<name>A0A9N9PX68_9HELO</name>
<evidence type="ECO:0000313" key="3">
    <source>
        <dbReference type="EMBL" id="CAG8959015.1"/>
    </source>
</evidence>
<comment type="caution">
    <text evidence="3">The sequence shown here is derived from an EMBL/GenBank/DDBJ whole genome shotgun (WGS) entry which is preliminary data.</text>
</comment>
<keyword evidence="1" id="KW-0479">Metal-binding</keyword>
<dbReference type="InterPro" id="IPR013083">
    <property type="entry name" value="Znf_RING/FYVE/PHD"/>
</dbReference>
<sequence>MDSDSDVEMEDAPQLLQEGEERFFNWISADSSADRPPFDENYFEKAVSELVKDIQDTTFEDPRETRFRLLFREIHKWTREHADISLTTELSKDPVGDKLAWQDQDVEEFLEVLIGDMEGELLSAGRTELRRRVAQLVTLGRELRRLHGLMDYRQPSLDEWPIGSLPRHSDFDKNDQLAFDVRLYQEWAFRRLFIRALHLPGTVPITNTREISGQITLAFAGLFEAAMLLHRSENWMTIIPDSIYDSYITVNSVWFAWIRNTIAELRRYMRVISEVVMDHENRPRGMDVDQDELHSFINEKLDQPEILWEIKRRSDGYMEDSPFERLILDLVCREYEFEDALVEDHAEDILVDKQVASLDIRDLTNQFSWINPEFFILSEIQANVAIQEHRIRNLLRRTQQYTRPRYGHRLFTDWQGARPWAKLYQLYNTEGENEWAADGIRTFRETTLQNADDETPGHTFGWLDPKPTEPRRKAGKVLGIHPINYSEQQRIHAAGGETHFPVLSACGVCIEQFQGGFTFENTVALLPCGHLHHLKCIFEFWDMPGKYLHTCPTCGSAPKLNWQKVGLDVNKGNRRLDIQFVHNLEGYEAENATAYANSPSQAQRALYDVPPMGSSRRADMLEEGPSRYWLRENTNALLYTTQRLDRSIPTWHSSKLGQPGRSGRFLESTSRRGGFQLRDASSYAAGGGALGGYVDEEAPGLSEGQRRQRRMHNANVWERQVRVMREERLIGIGDSWVAGRRRRPRGDGTWENVSMPQNVIRNAEIVERSRTRERFRVTSLSGPAPEEVDYFVLPGARFPPEQESAFLRRIRRQANAAARKKARVERRGLFALYSKV</sequence>
<keyword evidence="1" id="KW-0862">Zinc</keyword>
<keyword evidence="1" id="KW-0863">Zinc-finger</keyword>
<proteinExistence type="predicted"/>
<dbReference type="SMART" id="SM00184">
    <property type="entry name" value="RING"/>
    <property type="match status" value="1"/>
</dbReference>
<dbReference type="Gene3D" id="3.30.40.10">
    <property type="entry name" value="Zinc/RING finger domain, C3HC4 (zinc finger)"/>
    <property type="match status" value="1"/>
</dbReference>
<reference evidence="3" key="1">
    <citation type="submission" date="2021-07" db="EMBL/GenBank/DDBJ databases">
        <authorList>
            <person name="Durling M."/>
        </authorList>
    </citation>
    <scope>NUCLEOTIDE SEQUENCE</scope>
</reference>
<dbReference type="OrthoDB" id="1681166at2759"/>
<evidence type="ECO:0000256" key="1">
    <source>
        <dbReference type="PROSITE-ProRule" id="PRU00175"/>
    </source>
</evidence>
<dbReference type="AlphaFoldDB" id="A0A9N9PX68"/>
<evidence type="ECO:0000313" key="4">
    <source>
        <dbReference type="Proteomes" id="UP000696280"/>
    </source>
</evidence>
<dbReference type="SUPFAM" id="SSF57850">
    <property type="entry name" value="RING/U-box"/>
    <property type="match status" value="1"/>
</dbReference>
<dbReference type="EMBL" id="CAJVRL010000087">
    <property type="protein sequence ID" value="CAG8959015.1"/>
    <property type="molecule type" value="Genomic_DNA"/>
</dbReference>
<organism evidence="3 4">
    <name type="scientific">Hymenoscyphus fraxineus</name>
    <dbReference type="NCBI Taxonomy" id="746836"/>
    <lineage>
        <taxon>Eukaryota</taxon>
        <taxon>Fungi</taxon>
        <taxon>Dikarya</taxon>
        <taxon>Ascomycota</taxon>
        <taxon>Pezizomycotina</taxon>
        <taxon>Leotiomycetes</taxon>
        <taxon>Helotiales</taxon>
        <taxon>Helotiaceae</taxon>
        <taxon>Hymenoscyphus</taxon>
    </lineage>
</organism>
<dbReference type="GO" id="GO:0008270">
    <property type="term" value="F:zinc ion binding"/>
    <property type="evidence" value="ECO:0007669"/>
    <property type="project" value="UniProtKB-KW"/>
</dbReference>
<feature type="domain" description="RING-type" evidence="2">
    <location>
        <begin position="506"/>
        <end position="554"/>
    </location>
</feature>
<dbReference type="InterPro" id="IPR001841">
    <property type="entry name" value="Znf_RING"/>
</dbReference>